<comment type="caution">
    <text evidence="2">The sequence shown here is derived from an EMBL/GenBank/DDBJ whole genome shotgun (WGS) entry which is preliminary data.</text>
</comment>
<protein>
    <submittedName>
        <fullName evidence="2">Uncharacterized protein</fullName>
    </submittedName>
</protein>
<accession>A0A8J5GBG3</accession>
<organism evidence="2 3">
    <name type="scientific">Zingiber officinale</name>
    <name type="common">Ginger</name>
    <name type="synonym">Amomum zingiber</name>
    <dbReference type="NCBI Taxonomy" id="94328"/>
    <lineage>
        <taxon>Eukaryota</taxon>
        <taxon>Viridiplantae</taxon>
        <taxon>Streptophyta</taxon>
        <taxon>Embryophyta</taxon>
        <taxon>Tracheophyta</taxon>
        <taxon>Spermatophyta</taxon>
        <taxon>Magnoliopsida</taxon>
        <taxon>Liliopsida</taxon>
        <taxon>Zingiberales</taxon>
        <taxon>Zingiberaceae</taxon>
        <taxon>Zingiber</taxon>
    </lineage>
</organism>
<dbReference type="OrthoDB" id="421979at2759"/>
<evidence type="ECO:0000256" key="1">
    <source>
        <dbReference type="SAM" id="Phobius"/>
    </source>
</evidence>
<feature type="transmembrane region" description="Helical" evidence="1">
    <location>
        <begin position="25"/>
        <end position="48"/>
    </location>
</feature>
<evidence type="ECO:0000313" key="2">
    <source>
        <dbReference type="EMBL" id="KAG6501539.1"/>
    </source>
</evidence>
<dbReference type="Proteomes" id="UP000734854">
    <property type="component" value="Unassembled WGS sequence"/>
</dbReference>
<dbReference type="AlphaFoldDB" id="A0A8J5GBG3"/>
<evidence type="ECO:0000313" key="3">
    <source>
        <dbReference type="Proteomes" id="UP000734854"/>
    </source>
</evidence>
<dbReference type="FunFam" id="3.90.550.50:FF:000006">
    <property type="entry name" value="Fringe-related protein-like"/>
    <property type="match status" value="1"/>
</dbReference>
<dbReference type="EMBL" id="JACMSC010000011">
    <property type="protein sequence ID" value="KAG6501539.1"/>
    <property type="molecule type" value="Genomic_DNA"/>
</dbReference>
<dbReference type="PANTHER" id="PTHR10811">
    <property type="entry name" value="FRINGE-RELATED"/>
    <property type="match status" value="1"/>
</dbReference>
<keyword evidence="1" id="KW-0472">Membrane</keyword>
<keyword evidence="1" id="KW-0812">Transmembrane</keyword>
<feature type="transmembrane region" description="Helical" evidence="1">
    <location>
        <begin position="241"/>
        <end position="263"/>
    </location>
</feature>
<dbReference type="InterPro" id="IPR006740">
    <property type="entry name" value="DUF604"/>
</dbReference>
<dbReference type="Pfam" id="PF04646">
    <property type="entry name" value="DUF604"/>
    <property type="match status" value="1"/>
</dbReference>
<gene>
    <name evidence="2" type="ORF">ZIOFF_041420</name>
</gene>
<reference evidence="2 3" key="1">
    <citation type="submission" date="2020-08" db="EMBL/GenBank/DDBJ databases">
        <title>Plant Genome Project.</title>
        <authorList>
            <person name="Zhang R.-G."/>
        </authorList>
    </citation>
    <scope>NUCLEOTIDE SEQUENCE [LARGE SCALE GENOMIC DNA]</scope>
    <source>
        <tissue evidence="2">Rhizome</tissue>
    </source>
</reference>
<proteinExistence type="predicted"/>
<keyword evidence="1" id="KW-1133">Transmembrane helix</keyword>
<name>A0A8J5GBG3_ZINOF</name>
<keyword evidence="3" id="KW-1185">Reference proteome</keyword>
<sequence>MKSKDGWDNGKPSIPLAPSKDSKPFLCFSIPRLLFFFFLCILLVYLFYPTNVSLSTTSCPTSTSDDSSSIHLSATYSSNQTMTGLYPSPPPPPPATSPETATSLQHIVFGIAASAKLWERRREYIKLWWRPRQMRGFVWLDRRVKDFDSSSTRALLPPLRISGDTSRFPYTHRRGDRSAIRISRIVSETYRLGLPGVRWYVMGDDDTVFVPDNLARVLSRFDHRQPYYIGSPSESHLQNIFFSYAMAYGGGGFAISAPLAASLSHMQDRCLRRYPALYGSDDRIQACMAELGVPLTRHPGFHQYDVYGDLLGLLAAHPVAPLISLHHLDVVQPIFPRAASRAAALHRLFDGPASLDPAGLMQQSICYEANRLWTVSVAWGFSVLVSRGVSSPREMEMPVRTFLNWYRRADYTAYAFNTRPVARHPCQRPFVYYLSASRYDRARRTTVTVYDRHRDKRQACRWRIPDPSSLVNRVVVYKKRDPGLWDRSPRRNCCRVRRSLAGDKTMVIVVGVCRDGEVTEILDSQAAS</sequence>